<feature type="transmembrane region" description="Helical" evidence="17">
    <location>
        <begin position="162"/>
        <end position="180"/>
    </location>
</feature>
<accession>A0A1F2WI67</accession>
<name>A0A1F2WI67_9ACTN</name>
<evidence type="ECO:0000256" key="14">
    <source>
        <dbReference type="ARBA" id="ARBA00032707"/>
    </source>
</evidence>
<evidence type="ECO:0000256" key="12">
    <source>
        <dbReference type="ARBA" id="ARBA00023251"/>
    </source>
</evidence>
<evidence type="ECO:0000313" key="19">
    <source>
        <dbReference type="Proteomes" id="UP000177876"/>
    </source>
</evidence>
<proteinExistence type="inferred from homology"/>
<feature type="transmembrane region" description="Helical" evidence="17">
    <location>
        <begin position="267"/>
        <end position="283"/>
    </location>
</feature>
<feature type="transmembrane region" description="Helical" evidence="17">
    <location>
        <begin position="7"/>
        <end position="30"/>
    </location>
</feature>
<comment type="function">
    <text evidence="17">Catalyzes the dephosphorylation of undecaprenyl diphosphate (UPP). Confers resistance to bacitracin.</text>
</comment>
<organism evidence="18 19">
    <name type="scientific">Candidatus Solincola sediminis</name>
    <dbReference type="NCBI Taxonomy" id="1797199"/>
    <lineage>
        <taxon>Bacteria</taxon>
        <taxon>Bacillati</taxon>
        <taxon>Actinomycetota</taxon>
        <taxon>Candidatus Geothermincolia</taxon>
        <taxon>Candidatus Geothermincolales</taxon>
        <taxon>Candidatus Geothermincolaceae</taxon>
        <taxon>Candidatus Solincola</taxon>
    </lineage>
</organism>
<dbReference type="AlphaFoldDB" id="A0A1F2WI67"/>
<keyword evidence="7 17" id="KW-0378">Hydrolase</keyword>
<keyword evidence="8 17" id="KW-0133">Cell shape</keyword>
<dbReference type="Proteomes" id="UP000177876">
    <property type="component" value="Unassembled WGS sequence"/>
</dbReference>
<evidence type="ECO:0000256" key="9">
    <source>
        <dbReference type="ARBA" id="ARBA00022984"/>
    </source>
</evidence>
<keyword evidence="6 17" id="KW-0812">Transmembrane</keyword>
<keyword evidence="10 17" id="KW-1133">Transmembrane helix</keyword>
<comment type="caution">
    <text evidence="18">The sequence shown here is derived from an EMBL/GenBank/DDBJ whole genome shotgun (WGS) entry which is preliminary data.</text>
</comment>
<dbReference type="STRING" id="1797197.A2Y75_01120"/>
<dbReference type="PANTHER" id="PTHR30622">
    <property type="entry name" value="UNDECAPRENYL-DIPHOSPHATASE"/>
    <property type="match status" value="1"/>
</dbReference>
<dbReference type="InterPro" id="IPR003824">
    <property type="entry name" value="UppP"/>
</dbReference>
<evidence type="ECO:0000256" key="2">
    <source>
        <dbReference type="ARBA" id="ARBA00010621"/>
    </source>
</evidence>
<feature type="transmembrane region" description="Helical" evidence="17">
    <location>
        <begin position="232"/>
        <end position="255"/>
    </location>
</feature>
<evidence type="ECO:0000256" key="8">
    <source>
        <dbReference type="ARBA" id="ARBA00022960"/>
    </source>
</evidence>
<feature type="transmembrane region" description="Helical" evidence="17">
    <location>
        <begin position="200"/>
        <end position="220"/>
    </location>
</feature>
<evidence type="ECO:0000256" key="16">
    <source>
        <dbReference type="ARBA" id="ARBA00047594"/>
    </source>
</evidence>
<comment type="subcellular location">
    <subcellularLocation>
        <location evidence="1 17">Cell membrane</location>
        <topology evidence="1 17">Multi-pass membrane protein</topology>
    </subcellularLocation>
</comment>
<dbReference type="GO" id="GO:0071555">
    <property type="term" value="P:cell wall organization"/>
    <property type="evidence" value="ECO:0007669"/>
    <property type="project" value="UniProtKB-KW"/>
</dbReference>
<evidence type="ECO:0000256" key="11">
    <source>
        <dbReference type="ARBA" id="ARBA00023136"/>
    </source>
</evidence>
<comment type="similarity">
    <text evidence="2 17">Belongs to the UppP family.</text>
</comment>
<evidence type="ECO:0000256" key="15">
    <source>
        <dbReference type="ARBA" id="ARBA00032932"/>
    </source>
</evidence>
<evidence type="ECO:0000256" key="3">
    <source>
        <dbReference type="ARBA" id="ARBA00012374"/>
    </source>
</evidence>
<dbReference type="PANTHER" id="PTHR30622:SF4">
    <property type="entry name" value="UNDECAPRENYL-DIPHOSPHATASE"/>
    <property type="match status" value="1"/>
</dbReference>
<evidence type="ECO:0000256" key="10">
    <source>
        <dbReference type="ARBA" id="ARBA00022989"/>
    </source>
</evidence>
<dbReference type="Pfam" id="PF02673">
    <property type="entry name" value="BacA"/>
    <property type="match status" value="1"/>
</dbReference>
<evidence type="ECO:0000256" key="6">
    <source>
        <dbReference type="ARBA" id="ARBA00022692"/>
    </source>
</evidence>
<dbReference type="GO" id="GO:0050380">
    <property type="term" value="F:undecaprenyl-diphosphatase activity"/>
    <property type="evidence" value="ECO:0007669"/>
    <property type="project" value="UniProtKB-UniRule"/>
</dbReference>
<feature type="transmembrane region" description="Helical" evidence="17">
    <location>
        <begin position="101"/>
        <end position="119"/>
    </location>
</feature>
<dbReference type="HAMAP" id="MF_01006">
    <property type="entry name" value="Undec_diphosphatase"/>
    <property type="match status" value="1"/>
</dbReference>
<comment type="catalytic activity">
    <reaction evidence="16 17">
        <text>di-trans,octa-cis-undecaprenyl diphosphate + H2O = di-trans,octa-cis-undecaprenyl phosphate + phosphate + H(+)</text>
        <dbReference type="Rhea" id="RHEA:28094"/>
        <dbReference type="ChEBI" id="CHEBI:15377"/>
        <dbReference type="ChEBI" id="CHEBI:15378"/>
        <dbReference type="ChEBI" id="CHEBI:43474"/>
        <dbReference type="ChEBI" id="CHEBI:58405"/>
        <dbReference type="ChEBI" id="CHEBI:60392"/>
        <dbReference type="EC" id="3.6.1.27"/>
    </reaction>
</comment>
<evidence type="ECO:0000256" key="17">
    <source>
        <dbReference type="HAMAP-Rule" id="MF_01006"/>
    </source>
</evidence>
<dbReference type="GO" id="GO:0005886">
    <property type="term" value="C:plasma membrane"/>
    <property type="evidence" value="ECO:0007669"/>
    <property type="project" value="UniProtKB-SubCell"/>
</dbReference>
<evidence type="ECO:0000256" key="7">
    <source>
        <dbReference type="ARBA" id="ARBA00022801"/>
    </source>
</evidence>
<keyword evidence="11 17" id="KW-0472">Membrane</keyword>
<keyword evidence="5 17" id="KW-1003">Cell membrane</keyword>
<dbReference type="EMBL" id="MELK01000044">
    <property type="protein sequence ID" value="OFW56549.1"/>
    <property type="molecule type" value="Genomic_DNA"/>
</dbReference>
<comment type="miscellaneous">
    <text evidence="17">Bacitracin is thought to be involved in the inhibition of peptidoglycan synthesis by sequestering undecaprenyl diphosphate, thereby reducing the pool of lipid carrier available.</text>
</comment>
<sequence length="284" mass="30265">MIILKSAILGIIQGLTEFIPVSSSGHLILIPKLFGWHDEWMPGTTTGSTISTTALAFSVALHMGTLLALLVFFYREWIPLIKGFFTGFTTRPSAWNKHQRLAWILVLATIPAGVIGAAFGDAIEGHLSTPFWIAICLIVASFVMLAAQYFGSKARGMDHLGARDGFLIGTAQVFALAPGVSRSGITMSGGLFSGLDFEAAARFAFLLAAPVMAGTGIFQGAKLAKEGLPPDLLKIFLPGFVTAAIVGGITIKYMLKYLRKGNFTPFVIYRLAVGAAVLIILAVT</sequence>
<protein>
    <recommendedName>
        <fullName evidence="4 17">Undecaprenyl-diphosphatase</fullName>
        <ecNumber evidence="3 17">3.6.1.27</ecNumber>
    </recommendedName>
    <alternativeName>
        <fullName evidence="15 17">Bacitracin resistance protein</fullName>
    </alternativeName>
    <alternativeName>
        <fullName evidence="14 17">Undecaprenyl pyrophosphate phosphatase</fullName>
    </alternativeName>
</protein>
<dbReference type="GO" id="GO:0009252">
    <property type="term" value="P:peptidoglycan biosynthetic process"/>
    <property type="evidence" value="ECO:0007669"/>
    <property type="project" value="UniProtKB-KW"/>
</dbReference>
<keyword evidence="12 17" id="KW-0046">Antibiotic resistance</keyword>
<evidence type="ECO:0000256" key="13">
    <source>
        <dbReference type="ARBA" id="ARBA00023316"/>
    </source>
</evidence>
<evidence type="ECO:0000256" key="5">
    <source>
        <dbReference type="ARBA" id="ARBA00022475"/>
    </source>
</evidence>
<feature type="transmembrane region" description="Helical" evidence="17">
    <location>
        <begin position="131"/>
        <end position="150"/>
    </location>
</feature>
<evidence type="ECO:0000256" key="4">
    <source>
        <dbReference type="ARBA" id="ARBA00021581"/>
    </source>
</evidence>
<dbReference type="GO" id="GO:0008360">
    <property type="term" value="P:regulation of cell shape"/>
    <property type="evidence" value="ECO:0007669"/>
    <property type="project" value="UniProtKB-KW"/>
</dbReference>
<dbReference type="EC" id="3.6.1.27" evidence="3 17"/>
<evidence type="ECO:0000313" key="18">
    <source>
        <dbReference type="EMBL" id="OFW56549.1"/>
    </source>
</evidence>
<keyword evidence="9 17" id="KW-0573">Peptidoglycan synthesis</keyword>
<keyword evidence="13 17" id="KW-0961">Cell wall biogenesis/degradation</keyword>
<evidence type="ECO:0000256" key="1">
    <source>
        <dbReference type="ARBA" id="ARBA00004651"/>
    </source>
</evidence>
<feature type="transmembrane region" description="Helical" evidence="17">
    <location>
        <begin position="50"/>
        <end position="74"/>
    </location>
</feature>
<reference evidence="18 19" key="1">
    <citation type="journal article" date="2016" name="Nat. Commun.">
        <title>Thousands of microbial genomes shed light on interconnected biogeochemical processes in an aquifer system.</title>
        <authorList>
            <person name="Anantharaman K."/>
            <person name="Brown C.T."/>
            <person name="Hug L.A."/>
            <person name="Sharon I."/>
            <person name="Castelle C.J."/>
            <person name="Probst A.J."/>
            <person name="Thomas B.C."/>
            <person name="Singh A."/>
            <person name="Wilkins M.J."/>
            <person name="Karaoz U."/>
            <person name="Brodie E.L."/>
            <person name="Williams K.H."/>
            <person name="Hubbard S.S."/>
            <person name="Banfield J.F."/>
        </authorList>
    </citation>
    <scope>NUCLEOTIDE SEQUENCE [LARGE SCALE GENOMIC DNA]</scope>
</reference>
<dbReference type="GO" id="GO:0046677">
    <property type="term" value="P:response to antibiotic"/>
    <property type="evidence" value="ECO:0007669"/>
    <property type="project" value="UniProtKB-UniRule"/>
</dbReference>
<gene>
    <name evidence="17" type="primary">uppP</name>
    <name evidence="18" type="ORF">A2Y75_01120</name>
</gene>